<reference evidence="3" key="1">
    <citation type="journal article" date="2019" name="Int. J. Syst. Evol. Microbiol.">
        <title>The Global Catalogue of Microorganisms (GCM) 10K type strain sequencing project: providing services to taxonomists for standard genome sequencing and annotation.</title>
        <authorList>
            <consortium name="The Broad Institute Genomics Platform"/>
            <consortium name="The Broad Institute Genome Sequencing Center for Infectious Disease"/>
            <person name="Wu L."/>
            <person name="Ma J."/>
        </authorList>
    </citation>
    <scope>NUCLEOTIDE SEQUENCE [LARGE SCALE GENOMIC DNA]</scope>
    <source>
        <strain evidence="3">CGMCC 4.1622</strain>
    </source>
</reference>
<evidence type="ECO:0000313" key="2">
    <source>
        <dbReference type="EMBL" id="MFC5640477.1"/>
    </source>
</evidence>
<evidence type="ECO:0008006" key="4">
    <source>
        <dbReference type="Google" id="ProtNLM"/>
    </source>
</evidence>
<evidence type="ECO:0000313" key="3">
    <source>
        <dbReference type="Proteomes" id="UP001596066"/>
    </source>
</evidence>
<feature type="transmembrane region" description="Helical" evidence="1">
    <location>
        <begin position="25"/>
        <end position="46"/>
    </location>
</feature>
<organism evidence="2 3">
    <name type="scientific">Kitasatospora cinereorecta</name>
    <dbReference type="NCBI Taxonomy" id="285560"/>
    <lineage>
        <taxon>Bacteria</taxon>
        <taxon>Bacillati</taxon>
        <taxon>Actinomycetota</taxon>
        <taxon>Actinomycetes</taxon>
        <taxon>Kitasatosporales</taxon>
        <taxon>Streptomycetaceae</taxon>
        <taxon>Kitasatospora</taxon>
    </lineage>
</organism>
<dbReference type="RefSeq" id="WP_344586109.1">
    <property type="nucleotide sequence ID" value="NZ_BAAAUA010000004.1"/>
</dbReference>
<keyword evidence="3" id="KW-1185">Reference proteome</keyword>
<keyword evidence="1" id="KW-0472">Membrane</keyword>
<name>A0ABW0V4B6_9ACTN</name>
<accession>A0ABW0V4B6</accession>
<sequence>MVWILLLIVAAIVLGIIGAVAHGLFYLLVIGVVVFALALVLSALRVRRSGRRPTR</sequence>
<dbReference type="EMBL" id="JBHSOC010000004">
    <property type="protein sequence ID" value="MFC5640477.1"/>
    <property type="molecule type" value="Genomic_DNA"/>
</dbReference>
<proteinExistence type="predicted"/>
<evidence type="ECO:0000256" key="1">
    <source>
        <dbReference type="SAM" id="Phobius"/>
    </source>
</evidence>
<gene>
    <name evidence="2" type="ORF">ACFPZF_03795</name>
</gene>
<keyword evidence="1" id="KW-1133">Transmembrane helix</keyword>
<protein>
    <recommendedName>
        <fullName evidence="4">DUF2207 domain-containing protein</fullName>
    </recommendedName>
</protein>
<keyword evidence="1" id="KW-0812">Transmembrane</keyword>
<comment type="caution">
    <text evidence="2">The sequence shown here is derived from an EMBL/GenBank/DDBJ whole genome shotgun (WGS) entry which is preliminary data.</text>
</comment>
<dbReference type="Proteomes" id="UP001596066">
    <property type="component" value="Unassembled WGS sequence"/>
</dbReference>